<dbReference type="InterPro" id="IPR029001">
    <property type="entry name" value="ITPase-like_fam"/>
</dbReference>
<evidence type="ECO:0000313" key="6">
    <source>
        <dbReference type="Proteomes" id="UP001301152"/>
    </source>
</evidence>
<proteinExistence type="inferred from homology"/>
<dbReference type="PANTHER" id="PTHR43213:SF5">
    <property type="entry name" value="BIFUNCTIONAL DTTP_UTP PYROPHOSPHATASE_METHYLTRANSFERASE PROTEIN-RELATED"/>
    <property type="match status" value="1"/>
</dbReference>
<dbReference type="EMBL" id="JAPIUZ010000005">
    <property type="protein sequence ID" value="MCX2564295.1"/>
    <property type="molecule type" value="Genomic_DNA"/>
</dbReference>
<evidence type="ECO:0000256" key="1">
    <source>
        <dbReference type="ARBA" id="ARBA00001968"/>
    </source>
</evidence>
<gene>
    <name evidence="5" type="ORF">OQ497_10025</name>
</gene>
<accession>A0ABT3QG79</accession>
<dbReference type="Pfam" id="PF02545">
    <property type="entry name" value="Maf"/>
    <property type="match status" value="1"/>
</dbReference>
<comment type="caution">
    <text evidence="4">Lacks conserved residue(s) required for the propagation of feature annotation.</text>
</comment>
<feature type="site" description="Important for substrate specificity" evidence="4">
    <location>
        <position position="172"/>
    </location>
</feature>
<keyword evidence="4" id="KW-0963">Cytoplasm</keyword>
<keyword evidence="2 4" id="KW-0378">Hydrolase</keyword>
<comment type="cofactor">
    <cofactor evidence="1 4">
        <name>a divalent metal cation</name>
        <dbReference type="ChEBI" id="CHEBI:60240"/>
    </cofactor>
</comment>
<comment type="catalytic activity">
    <reaction evidence="4">
        <text>UTP + H2O = UMP + diphosphate + H(+)</text>
        <dbReference type="Rhea" id="RHEA:29395"/>
        <dbReference type="ChEBI" id="CHEBI:15377"/>
        <dbReference type="ChEBI" id="CHEBI:15378"/>
        <dbReference type="ChEBI" id="CHEBI:33019"/>
        <dbReference type="ChEBI" id="CHEBI:46398"/>
        <dbReference type="ChEBI" id="CHEBI:57865"/>
        <dbReference type="EC" id="3.6.1.9"/>
    </reaction>
</comment>
<comment type="subcellular location">
    <subcellularLocation>
        <location evidence="4">Cytoplasm</location>
    </subcellularLocation>
</comment>
<feature type="site" description="Important for substrate specificity" evidence="4">
    <location>
        <position position="85"/>
    </location>
</feature>
<feature type="active site" description="Proton acceptor" evidence="4">
    <location>
        <position position="84"/>
    </location>
</feature>
<keyword evidence="3 4" id="KW-0546">Nucleotide metabolism</keyword>
<dbReference type="Proteomes" id="UP001301152">
    <property type="component" value="Unassembled WGS sequence"/>
</dbReference>
<comment type="similarity">
    <text evidence="4">Belongs to the Maf family. YhdE subfamily.</text>
</comment>
<dbReference type="EC" id="3.6.1.9" evidence="4"/>
<evidence type="ECO:0000313" key="5">
    <source>
        <dbReference type="EMBL" id="MCX2564295.1"/>
    </source>
</evidence>
<evidence type="ECO:0000256" key="2">
    <source>
        <dbReference type="ARBA" id="ARBA00022801"/>
    </source>
</evidence>
<dbReference type="SUPFAM" id="SSF52972">
    <property type="entry name" value="ITPase-like"/>
    <property type="match status" value="1"/>
</dbReference>
<reference evidence="5 6" key="1">
    <citation type="submission" date="2022-11" db="EMBL/GenBank/DDBJ databases">
        <title>Genome sequencing of Acetobacter type strain.</title>
        <authorList>
            <person name="Heo J."/>
            <person name="Lee D."/>
            <person name="Han B.-H."/>
            <person name="Hong S.-B."/>
            <person name="Kwon S.-W."/>
        </authorList>
    </citation>
    <scope>NUCLEOTIDE SEQUENCE [LARGE SCALE GENOMIC DNA]</scope>
    <source>
        <strain evidence="5 6">KACC 21253</strain>
    </source>
</reference>
<dbReference type="CDD" id="cd00555">
    <property type="entry name" value="Maf"/>
    <property type="match status" value="1"/>
</dbReference>
<dbReference type="RefSeq" id="WP_173559743.1">
    <property type="nucleotide sequence ID" value="NZ_JAPIUZ010000005.1"/>
</dbReference>
<dbReference type="InterPro" id="IPR003697">
    <property type="entry name" value="Maf-like"/>
</dbReference>
<name>A0ABT3QG79_9PROT</name>
<evidence type="ECO:0000256" key="4">
    <source>
        <dbReference type="HAMAP-Rule" id="MF_00528"/>
    </source>
</evidence>
<dbReference type="PIRSF" id="PIRSF006305">
    <property type="entry name" value="Maf"/>
    <property type="match status" value="1"/>
</dbReference>
<dbReference type="Gene3D" id="3.90.950.10">
    <property type="match status" value="1"/>
</dbReference>
<sequence>MTMPGAPGSDNATRPAFVLASASPRRLDLLAKLGLVPDRVLPASIDETPRRDEPPRQYVKRMADEKARRVAEQLSDPALILGADTVVTLGRRILPKAEDRATARQCLSMLSGRRHTVMTAIRLMPSAAWPEGRTCERVTETVVTFSRLSDYQIDALLDAGDWEGKAGGYALQGHAAGFIRFISGSASAVIGLPLFETAQLLRGQPGNWLP</sequence>
<comment type="function">
    <text evidence="4">Nucleoside triphosphate pyrophosphatase that hydrolyzes dTTP and UTP. May have a dual role in cell division arrest and in preventing the incorporation of modified nucleotides into cellular nucleic acids.</text>
</comment>
<keyword evidence="6" id="KW-1185">Reference proteome</keyword>
<dbReference type="PANTHER" id="PTHR43213">
    <property type="entry name" value="BIFUNCTIONAL DTTP/UTP PYROPHOSPHATASE/METHYLTRANSFERASE PROTEIN-RELATED"/>
    <property type="match status" value="1"/>
</dbReference>
<comment type="caution">
    <text evidence="5">The sequence shown here is derived from an EMBL/GenBank/DDBJ whole genome shotgun (WGS) entry which is preliminary data.</text>
</comment>
<protein>
    <recommendedName>
        <fullName evidence="4">dTTP/UTP pyrophosphatase</fullName>
        <shortName evidence="4">dTTPase/UTPase</shortName>
        <ecNumber evidence="4">3.6.1.9</ecNumber>
    </recommendedName>
    <alternativeName>
        <fullName evidence="4">Nucleoside triphosphate pyrophosphatase</fullName>
    </alternativeName>
    <alternativeName>
        <fullName evidence="4">Nucleotide pyrophosphatase</fullName>
        <shortName evidence="4">Nucleotide PPase</shortName>
    </alternativeName>
</protein>
<comment type="catalytic activity">
    <reaction evidence="4">
        <text>dTTP + H2O = dTMP + diphosphate + H(+)</text>
        <dbReference type="Rhea" id="RHEA:28534"/>
        <dbReference type="ChEBI" id="CHEBI:15377"/>
        <dbReference type="ChEBI" id="CHEBI:15378"/>
        <dbReference type="ChEBI" id="CHEBI:33019"/>
        <dbReference type="ChEBI" id="CHEBI:37568"/>
        <dbReference type="ChEBI" id="CHEBI:63528"/>
        <dbReference type="EC" id="3.6.1.9"/>
    </reaction>
</comment>
<organism evidence="5 6">
    <name type="scientific">Acetobacter thailandicus</name>
    <dbReference type="NCBI Taxonomy" id="1502842"/>
    <lineage>
        <taxon>Bacteria</taxon>
        <taxon>Pseudomonadati</taxon>
        <taxon>Pseudomonadota</taxon>
        <taxon>Alphaproteobacteria</taxon>
        <taxon>Acetobacterales</taxon>
        <taxon>Acetobacteraceae</taxon>
        <taxon>Acetobacter</taxon>
    </lineage>
</organism>
<dbReference type="NCBIfam" id="TIGR00172">
    <property type="entry name" value="maf"/>
    <property type="match status" value="1"/>
</dbReference>
<dbReference type="HAMAP" id="MF_00528">
    <property type="entry name" value="Maf"/>
    <property type="match status" value="1"/>
</dbReference>
<evidence type="ECO:0000256" key="3">
    <source>
        <dbReference type="ARBA" id="ARBA00023080"/>
    </source>
</evidence>
<feature type="site" description="Important for substrate specificity" evidence="4">
    <location>
        <position position="25"/>
    </location>
</feature>